<dbReference type="Pfam" id="PF06323">
    <property type="entry name" value="Phage_antiter_Q"/>
    <property type="match status" value="1"/>
</dbReference>
<sequence>MNLQAIEYTRIEVRRALANLSEGTKGQLQAFSEHPPADKNKTPRCGQPLVELEDGEGCGRSVVKALTSPVYVLETRSRRRPLPPIQDCEFNYAPWRRVINSLDEHQQAWIRYCYGFDLNFRYQTLMCQHVWNEFLNCRVEKKLQSRVMKKLVGLVWLAAQEVAAARSNDTYKEYAGAALARMLSVDRSTWLRVYAVYWAKFKAAFEALDTHALQTIFIRHEGLEVANALEM</sequence>
<dbReference type="RefSeq" id="WP_233478640.1">
    <property type="nucleotide sequence ID" value="NZ_CP013970.1"/>
</dbReference>
<dbReference type="Proteomes" id="UP000264980">
    <property type="component" value="Chromosome"/>
</dbReference>
<evidence type="ECO:0000313" key="1">
    <source>
        <dbReference type="EMBL" id="AXF75509.1"/>
    </source>
</evidence>
<protein>
    <submittedName>
        <fullName evidence="1">Antitermination protein</fullName>
    </submittedName>
</protein>
<reference evidence="2" key="1">
    <citation type="submission" date="2016-01" db="EMBL/GenBank/DDBJ databases">
        <authorList>
            <person name="Shapiro L."/>
        </authorList>
    </citation>
    <scope>NUCLEOTIDE SEQUENCE [LARGE SCALE GENOMIC DNA]</scope>
    <source>
        <strain evidence="2">MDcuke</strain>
    </source>
</reference>
<dbReference type="EMBL" id="CP013970">
    <property type="protein sequence ID" value="AXF75509.1"/>
    <property type="molecule type" value="Genomic_DNA"/>
</dbReference>
<accession>A0A345CPZ2</accession>
<gene>
    <name evidence="1" type="ORF">AV903_04355</name>
</gene>
<dbReference type="AlphaFoldDB" id="A0A345CPZ2"/>
<evidence type="ECO:0000313" key="2">
    <source>
        <dbReference type="Proteomes" id="UP000264980"/>
    </source>
</evidence>
<organism evidence="1 2">
    <name type="scientific">Erwinia tracheiphila</name>
    <dbReference type="NCBI Taxonomy" id="65700"/>
    <lineage>
        <taxon>Bacteria</taxon>
        <taxon>Pseudomonadati</taxon>
        <taxon>Pseudomonadota</taxon>
        <taxon>Gammaproteobacteria</taxon>
        <taxon>Enterobacterales</taxon>
        <taxon>Erwiniaceae</taxon>
        <taxon>Erwinia</taxon>
    </lineage>
</organism>
<proteinExistence type="predicted"/>
<dbReference type="InterPro" id="IPR010455">
    <property type="entry name" value="Phage_82_GpQ"/>
</dbReference>
<name>A0A345CPZ2_9GAMM</name>